<dbReference type="EMBL" id="JAUTXT010000082">
    <property type="protein sequence ID" value="KAK3669488.1"/>
    <property type="molecule type" value="Genomic_DNA"/>
</dbReference>
<dbReference type="Proteomes" id="UP001274830">
    <property type="component" value="Unassembled WGS sequence"/>
</dbReference>
<accession>A0AAE0WI61</accession>
<sequence length="558" mass="63096">MPGLLKATAGTARKRRHDGDIRPRKAPKTKASGEDAETKILRLEQEVLQGKEHYNNIVELQNVVSKIDSKSETSTLAAVALCRVFCRLIAGEELVRSSSAGESEAQVVQWLKARLRDYVDSLATWLGGREPEMESLALNLLMRVVKQEASQGGRRSEQAWRTESSTFYVVIKTLIEDTDAEGPRAEFVETYLEEHDDVRYYTFVAIKQVLKTTNEDAEEVATNAVDILASIEGVPNSDDQLEDWYGEPPSPENKQLVSLNAHRKVAQEAWLSVFRSPLSRDTRKRLLSIATTQILPWFAARMEMLADFLTDSFDQGGSLALLAMSSIFHLMTERNLDYPDFYTKLYSLLDEDVLHSKHRSRFFRLLDTFMSSTHLPATMVASFIKRLSRLSLHAPPGAIVWIVPWVYNMLKHHPACTFMLHRLYHPAHAIYVNNLDYTEQGMNDTFDPLQPDPNITGAIDSSLWELETLQSHFHPNVATLAKIMGEQFTKREYSLEDFLDHSYATLVDAELGKEVGKVPVVEWEIPRRIVTWDGDEVDGGVGLNKVGDLLKSALQVMT</sequence>
<dbReference type="RefSeq" id="XP_064688912.1">
    <property type="nucleotide sequence ID" value="XM_064843503.1"/>
</dbReference>
<protein>
    <submittedName>
        <fullName evidence="4">Maturation and nuclear export of 40S ribosomal subunits interacting protein</fullName>
    </submittedName>
</protein>
<name>A0AAE0WI61_9PEZI</name>
<keyword evidence="5" id="KW-1185">Reference proteome</keyword>
<feature type="region of interest" description="Disordered" evidence="2">
    <location>
        <begin position="1"/>
        <end position="35"/>
    </location>
</feature>
<dbReference type="InterPro" id="IPR005612">
    <property type="entry name" value="CCAAT-binding_factor"/>
</dbReference>
<evidence type="ECO:0000313" key="4">
    <source>
        <dbReference type="EMBL" id="KAK3669488.1"/>
    </source>
</evidence>
<dbReference type="InterPro" id="IPR027193">
    <property type="entry name" value="Noc4"/>
</dbReference>
<evidence type="ECO:0000256" key="2">
    <source>
        <dbReference type="SAM" id="MobiDB-lite"/>
    </source>
</evidence>
<dbReference type="Pfam" id="PF03914">
    <property type="entry name" value="CBF"/>
    <property type="match status" value="1"/>
</dbReference>
<dbReference type="AlphaFoldDB" id="A0AAE0WI61"/>
<feature type="domain" description="CCAAT-binding factor" evidence="3">
    <location>
        <begin position="320"/>
        <end position="481"/>
    </location>
</feature>
<evidence type="ECO:0000313" key="5">
    <source>
        <dbReference type="Proteomes" id="UP001274830"/>
    </source>
</evidence>
<comment type="caution">
    <text evidence="4">The sequence shown here is derived from an EMBL/GenBank/DDBJ whole genome shotgun (WGS) entry which is preliminary data.</text>
</comment>
<reference evidence="4" key="1">
    <citation type="submission" date="2023-07" db="EMBL/GenBank/DDBJ databases">
        <title>Black Yeasts Isolated from many extreme environments.</title>
        <authorList>
            <person name="Coleine C."/>
            <person name="Stajich J.E."/>
            <person name="Selbmann L."/>
        </authorList>
    </citation>
    <scope>NUCLEOTIDE SEQUENCE</scope>
    <source>
        <strain evidence="4">CCFEE 5485</strain>
    </source>
</reference>
<dbReference type="GeneID" id="89968064"/>
<dbReference type="GO" id="GO:0030692">
    <property type="term" value="C:Noc4p-Nop14p complex"/>
    <property type="evidence" value="ECO:0007669"/>
    <property type="project" value="TreeGrafter"/>
</dbReference>
<evidence type="ECO:0000259" key="3">
    <source>
        <dbReference type="Pfam" id="PF03914"/>
    </source>
</evidence>
<dbReference type="PANTHER" id="PTHR12455:SF0">
    <property type="entry name" value="NUCLEOLAR COMPLEX PROTEIN 4 HOMOLOG"/>
    <property type="match status" value="1"/>
</dbReference>
<proteinExistence type="inferred from homology"/>
<evidence type="ECO:0000256" key="1">
    <source>
        <dbReference type="ARBA" id="ARBA00007797"/>
    </source>
</evidence>
<comment type="similarity">
    <text evidence="1">Belongs to the CBF/MAK21 family.</text>
</comment>
<dbReference type="PANTHER" id="PTHR12455">
    <property type="entry name" value="NUCLEOLAR COMPLEX PROTEIN 4"/>
    <property type="match status" value="1"/>
</dbReference>
<organism evidence="4 5">
    <name type="scientific">Recurvomyces mirabilis</name>
    <dbReference type="NCBI Taxonomy" id="574656"/>
    <lineage>
        <taxon>Eukaryota</taxon>
        <taxon>Fungi</taxon>
        <taxon>Dikarya</taxon>
        <taxon>Ascomycota</taxon>
        <taxon>Pezizomycotina</taxon>
        <taxon>Dothideomycetes</taxon>
        <taxon>Dothideomycetidae</taxon>
        <taxon>Mycosphaerellales</taxon>
        <taxon>Teratosphaeriaceae</taxon>
        <taxon>Recurvomyces</taxon>
    </lineage>
</organism>
<dbReference type="GO" id="GO:0042254">
    <property type="term" value="P:ribosome biogenesis"/>
    <property type="evidence" value="ECO:0007669"/>
    <property type="project" value="InterPro"/>
</dbReference>
<dbReference type="GO" id="GO:0032040">
    <property type="term" value="C:small-subunit processome"/>
    <property type="evidence" value="ECO:0007669"/>
    <property type="project" value="TreeGrafter"/>
</dbReference>
<gene>
    <name evidence="4" type="primary">NOC4</name>
    <name evidence="4" type="ORF">LTR78_010635</name>
</gene>